<dbReference type="AlphaFoldDB" id="A0A223N2S5"/>
<evidence type="ECO:0000313" key="3">
    <source>
        <dbReference type="Proteomes" id="UP000215148"/>
    </source>
</evidence>
<dbReference type="InterPro" id="IPR043519">
    <property type="entry name" value="NT_sf"/>
</dbReference>
<evidence type="ECO:0008006" key="4">
    <source>
        <dbReference type="Google" id="ProtNLM"/>
    </source>
</evidence>
<dbReference type="GO" id="GO:0016779">
    <property type="term" value="F:nucleotidyltransferase activity"/>
    <property type="evidence" value="ECO:0007669"/>
    <property type="project" value="InterPro"/>
</dbReference>
<dbReference type="EMBL" id="CP022742">
    <property type="protein sequence ID" value="ASU24171.1"/>
    <property type="molecule type" value="Genomic_DNA"/>
</dbReference>
<keyword evidence="1" id="KW-0051">Antiviral defense</keyword>
<organism evidence="2 3">
    <name type="scientific">Vibrio qinghaiensis</name>
    <dbReference type="NCBI Taxonomy" id="2025808"/>
    <lineage>
        <taxon>Bacteria</taxon>
        <taxon>Pseudomonadati</taxon>
        <taxon>Pseudomonadota</taxon>
        <taxon>Gammaproteobacteria</taxon>
        <taxon>Vibrionales</taxon>
        <taxon>Vibrionaceae</taxon>
        <taxon>Vibrio</taxon>
    </lineage>
</organism>
<gene>
    <name evidence="2" type="ORF">CCZ37_16920</name>
</gene>
<accession>A0A223N2S5</accession>
<dbReference type="SUPFAM" id="SSF81301">
    <property type="entry name" value="Nucleotidyltransferase"/>
    <property type="match status" value="1"/>
</dbReference>
<evidence type="ECO:0000256" key="1">
    <source>
        <dbReference type="ARBA" id="ARBA00023118"/>
    </source>
</evidence>
<dbReference type="Gene3D" id="3.30.460.10">
    <property type="entry name" value="Beta Polymerase, domain 2"/>
    <property type="match status" value="1"/>
</dbReference>
<keyword evidence="3" id="KW-1185">Reference proteome</keyword>
<dbReference type="Proteomes" id="UP000215148">
    <property type="component" value="Chromosome 2"/>
</dbReference>
<name>A0A223N2S5_9VIBR</name>
<protein>
    <recommendedName>
        <fullName evidence="4">Nucleotidyltransferase</fullName>
    </recommendedName>
</protein>
<evidence type="ECO:0000313" key="2">
    <source>
        <dbReference type="EMBL" id="ASU24171.1"/>
    </source>
</evidence>
<dbReference type="Pfam" id="PF18144">
    <property type="entry name" value="SMODS"/>
    <property type="match status" value="1"/>
</dbReference>
<reference evidence="2 3" key="1">
    <citation type="submission" date="2017-08" db="EMBL/GenBank/DDBJ databases">
        <title>The Vibrio qinghaiensis sp.-Q67 is a luminous bacteria isolated firstly from Qinghai lake, Qinghai province, China, which has been proved to be very sensitive to detect environmental and food pollutants. Therefore, complete genome analysis of V. qinghaiensis sp.-Q67 highlights the potential application of this strain on detection of hazards in the contaminated environments.</title>
        <authorList>
            <person name="Gong L."/>
        </authorList>
    </citation>
    <scope>NUCLEOTIDE SEQUENCE [LARGE SCALE GENOMIC DNA]</scope>
    <source>
        <strain evidence="2 3">Q67</strain>
    </source>
</reference>
<dbReference type="InterPro" id="IPR006116">
    <property type="entry name" value="NT_2-5OAS_ClassI-CCAase"/>
</dbReference>
<dbReference type="KEGG" id="vqi:CCZ37_16920"/>
<dbReference type="CDD" id="cd05400">
    <property type="entry name" value="NT_2-5OAS_ClassI-CCAase"/>
    <property type="match status" value="1"/>
</dbReference>
<dbReference type="RefSeq" id="WP_094501654.1">
    <property type="nucleotide sequence ID" value="NZ_CAWNHI010000002.1"/>
</dbReference>
<dbReference type="GO" id="GO:0051607">
    <property type="term" value="P:defense response to virus"/>
    <property type="evidence" value="ECO:0007669"/>
    <property type="project" value="UniProtKB-KW"/>
</dbReference>
<sequence>MYTMYSQPRTGLQSKFEMFRENIELTQTQKEKIISSHTHLRQRNLQPLFYVKESFLTGSYKRNTMIRPPSDVDAFVVINKSTYETTPNAILAQLKRDLNGCYPNSIIRQDKPCVTLDFNHCKIELTPAILAGYYPEQGYYIPKQGTNEWMLTDDPKRAETRLSQANSRLNGKLTPLIKMIKHAKQINNIKDVKSYQIEDLAIQNIRTMSSYRDGVQQMFRALGWTVNNMSQFQLEQLSDFAFAELCRSSIFGNEFPA</sequence>
<proteinExistence type="predicted"/>